<evidence type="ECO:0000256" key="1">
    <source>
        <dbReference type="SAM" id="MobiDB-lite"/>
    </source>
</evidence>
<sequence length="127" mass="14293">MHDNDPEVLEQEKQRNLRKEQHKTSAPIRNAPGWNQHLASASEANIKADRSDNHPSEMTEHTIKYLKERHTVESEQIPPASGVNEERLEASEASYERDEISGPLKGAKKTKTEVHSQTVEKDSVVGS</sequence>
<protein>
    <submittedName>
        <fullName evidence="2">Uncharacterized protein</fullName>
    </submittedName>
</protein>
<gene>
    <name evidence="2" type="ORF">EUX98_g2474</name>
</gene>
<feature type="compositionally biased region" description="Basic and acidic residues" evidence="1">
    <location>
        <begin position="46"/>
        <end position="58"/>
    </location>
</feature>
<feature type="compositionally biased region" description="Basic and acidic residues" evidence="1">
    <location>
        <begin position="84"/>
        <end position="100"/>
    </location>
</feature>
<keyword evidence="3" id="KW-1185">Reference proteome</keyword>
<feature type="region of interest" description="Disordered" evidence="1">
    <location>
        <begin position="70"/>
        <end position="127"/>
    </location>
</feature>
<dbReference type="EMBL" id="SGPM01000039">
    <property type="protein sequence ID" value="THH31724.1"/>
    <property type="molecule type" value="Genomic_DNA"/>
</dbReference>
<feature type="compositionally biased region" description="Basic and acidic residues" evidence="1">
    <location>
        <begin position="1"/>
        <end position="23"/>
    </location>
</feature>
<comment type="caution">
    <text evidence="2">The sequence shown here is derived from an EMBL/GenBank/DDBJ whole genome shotgun (WGS) entry which is preliminary data.</text>
</comment>
<dbReference type="Proteomes" id="UP000308730">
    <property type="component" value="Unassembled WGS sequence"/>
</dbReference>
<dbReference type="OrthoDB" id="529205at2759"/>
<reference evidence="2 3" key="1">
    <citation type="submission" date="2019-02" db="EMBL/GenBank/DDBJ databases">
        <title>Genome sequencing of the rare red list fungi Antrodiella citrinella (Flaviporus citrinellus).</title>
        <authorList>
            <person name="Buettner E."/>
            <person name="Kellner H."/>
        </authorList>
    </citation>
    <scope>NUCLEOTIDE SEQUENCE [LARGE SCALE GENOMIC DNA]</scope>
    <source>
        <strain evidence="2 3">DSM 108506</strain>
    </source>
</reference>
<organism evidence="2 3">
    <name type="scientific">Antrodiella citrinella</name>
    <dbReference type="NCBI Taxonomy" id="2447956"/>
    <lineage>
        <taxon>Eukaryota</taxon>
        <taxon>Fungi</taxon>
        <taxon>Dikarya</taxon>
        <taxon>Basidiomycota</taxon>
        <taxon>Agaricomycotina</taxon>
        <taxon>Agaricomycetes</taxon>
        <taxon>Polyporales</taxon>
        <taxon>Steccherinaceae</taxon>
        <taxon>Antrodiella</taxon>
    </lineage>
</organism>
<dbReference type="AlphaFoldDB" id="A0A4S4MYY5"/>
<feature type="region of interest" description="Disordered" evidence="1">
    <location>
        <begin position="1"/>
        <end position="58"/>
    </location>
</feature>
<accession>A0A4S4MYY5</accession>
<proteinExistence type="predicted"/>
<name>A0A4S4MYY5_9APHY</name>
<feature type="compositionally biased region" description="Basic and acidic residues" evidence="1">
    <location>
        <begin position="110"/>
        <end position="127"/>
    </location>
</feature>
<evidence type="ECO:0000313" key="3">
    <source>
        <dbReference type="Proteomes" id="UP000308730"/>
    </source>
</evidence>
<evidence type="ECO:0000313" key="2">
    <source>
        <dbReference type="EMBL" id="THH31724.1"/>
    </source>
</evidence>